<name>A0AAV4PQD7_9ARAC</name>
<accession>A0AAV4PQD7</accession>
<evidence type="ECO:0000313" key="2">
    <source>
        <dbReference type="Proteomes" id="UP001054837"/>
    </source>
</evidence>
<organism evidence="1 2">
    <name type="scientific">Caerostris darwini</name>
    <dbReference type="NCBI Taxonomy" id="1538125"/>
    <lineage>
        <taxon>Eukaryota</taxon>
        <taxon>Metazoa</taxon>
        <taxon>Ecdysozoa</taxon>
        <taxon>Arthropoda</taxon>
        <taxon>Chelicerata</taxon>
        <taxon>Arachnida</taxon>
        <taxon>Araneae</taxon>
        <taxon>Araneomorphae</taxon>
        <taxon>Entelegynae</taxon>
        <taxon>Araneoidea</taxon>
        <taxon>Araneidae</taxon>
        <taxon>Caerostris</taxon>
    </lineage>
</organism>
<reference evidence="1 2" key="1">
    <citation type="submission" date="2021-06" db="EMBL/GenBank/DDBJ databases">
        <title>Caerostris darwini draft genome.</title>
        <authorList>
            <person name="Kono N."/>
            <person name="Arakawa K."/>
        </authorList>
    </citation>
    <scope>NUCLEOTIDE SEQUENCE [LARGE SCALE GENOMIC DNA]</scope>
</reference>
<gene>
    <name evidence="1" type="ORF">CDAR_447561</name>
</gene>
<sequence>MVNEQPNKIFFYDTRQITHKIVCNQQQKPKFQRYRGPNRGHRFWKAKISFSLTFCSQEKARAPIINGRAQQANVTPDLRQMWPAGRHQNYLMAPKTPFAKQVLHQISSAAGFRPIAFMAGAR</sequence>
<dbReference type="Proteomes" id="UP001054837">
    <property type="component" value="Unassembled WGS sequence"/>
</dbReference>
<keyword evidence="2" id="KW-1185">Reference proteome</keyword>
<evidence type="ECO:0000313" key="1">
    <source>
        <dbReference type="EMBL" id="GIX99271.1"/>
    </source>
</evidence>
<dbReference type="EMBL" id="BPLQ01003280">
    <property type="protein sequence ID" value="GIX99271.1"/>
    <property type="molecule type" value="Genomic_DNA"/>
</dbReference>
<comment type="caution">
    <text evidence="1">The sequence shown here is derived from an EMBL/GenBank/DDBJ whole genome shotgun (WGS) entry which is preliminary data.</text>
</comment>
<protein>
    <submittedName>
        <fullName evidence="1">Uncharacterized protein</fullName>
    </submittedName>
</protein>
<proteinExistence type="predicted"/>
<dbReference type="AlphaFoldDB" id="A0AAV4PQD7"/>